<evidence type="ECO:0000256" key="5">
    <source>
        <dbReference type="SAM" id="MobiDB-lite"/>
    </source>
</evidence>
<gene>
    <name evidence="7" type="ORF">ILEXP_LOCUS29208</name>
</gene>
<dbReference type="SUPFAM" id="SSF57959">
    <property type="entry name" value="Leucine zipper domain"/>
    <property type="match status" value="1"/>
</dbReference>
<dbReference type="Gene3D" id="1.20.5.170">
    <property type="match status" value="1"/>
</dbReference>
<dbReference type="CDD" id="cd14707">
    <property type="entry name" value="bZIP_plant_BZIP46"/>
    <property type="match status" value="1"/>
</dbReference>
<sequence>MASSKVMASTSSANPDLPHQQSSIHSLTVSEQSKNFGSMNMDELLKNIYADTDSFPPSTDDGGGGGGGSVVDGCGGVKNEGNKTVDEVWKQIVSGGGNSRESGMTLEDFLTKAGAVREEDVRVSPVMAQPETDATSGFGVEPMMNVAQFSHMQSGQNGMGGFGVEPVGFGNGIDGRMVAVGTSAAGGSGGGRGKRRIVEEPPVDKATQQKQRRMIKNRESAARSRERKQAYTVELESLVTQLEEENARLVSEEAEQTKQRYKQVFFQLSLDQLCYSIIHVMNFV</sequence>
<dbReference type="InterPro" id="IPR043452">
    <property type="entry name" value="BZIP46-like"/>
</dbReference>
<dbReference type="Proteomes" id="UP001642360">
    <property type="component" value="Unassembled WGS sequence"/>
</dbReference>
<dbReference type="EMBL" id="CAUOFW020003525">
    <property type="protein sequence ID" value="CAK9160443.1"/>
    <property type="molecule type" value="Genomic_DNA"/>
</dbReference>
<dbReference type="GO" id="GO:0005634">
    <property type="term" value="C:nucleus"/>
    <property type="evidence" value="ECO:0007669"/>
    <property type="project" value="UniProtKB-SubCell"/>
</dbReference>
<keyword evidence="3" id="KW-0539">Nucleus</keyword>
<feature type="region of interest" description="Disordered" evidence="5">
    <location>
        <begin position="51"/>
        <end position="82"/>
    </location>
</feature>
<protein>
    <recommendedName>
        <fullName evidence="6">BZIP domain-containing protein</fullName>
    </recommendedName>
</protein>
<feature type="domain" description="BZIP" evidence="6">
    <location>
        <begin position="207"/>
        <end position="259"/>
    </location>
</feature>
<dbReference type="InterPro" id="IPR046347">
    <property type="entry name" value="bZIP_sf"/>
</dbReference>
<evidence type="ECO:0000313" key="8">
    <source>
        <dbReference type="Proteomes" id="UP001642360"/>
    </source>
</evidence>
<dbReference type="PROSITE" id="PS00036">
    <property type="entry name" value="BZIP_BASIC"/>
    <property type="match status" value="1"/>
</dbReference>
<comment type="subcellular location">
    <subcellularLocation>
        <location evidence="1">Nucleus</location>
    </subcellularLocation>
</comment>
<feature type="compositionally biased region" description="Gly residues" evidence="5">
    <location>
        <begin position="61"/>
        <end position="78"/>
    </location>
</feature>
<evidence type="ECO:0000313" key="7">
    <source>
        <dbReference type="EMBL" id="CAK9160443.1"/>
    </source>
</evidence>
<feature type="coiled-coil region" evidence="4">
    <location>
        <begin position="228"/>
        <end position="259"/>
    </location>
</feature>
<accession>A0ABC8STB1</accession>
<evidence type="ECO:0000259" key="6">
    <source>
        <dbReference type="PROSITE" id="PS50217"/>
    </source>
</evidence>
<keyword evidence="2" id="KW-0238">DNA-binding</keyword>
<dbReference type="AlphaFoldDB" id="A0ABC8STB1"/>
<dbReference type="FunFam" id="1.20.5.170:FF:000036">
    <property type="entry name" value="ABSCISIC ACID-INSENSITIVE 5-like protein 2"/>
    <property type="match status" value="1"/>
</dbReference>
<dbReference type="PANTHER" id="PTHR22952:SF392">
    <property type="entry name" value="BZIP TRANSCRIPTION FACTOR 12"/>
    <property type="match status" value="1"/>
</dbReference>
<keyword evidence="8" id="KW-1185">Reference proteome</keyword>
<keyword evidence="4" id="KW-0175">Coiled coil</keyword>
<proteinExistence type="predicted"/>
<feature type="region of interest" description="Disordered" evidence="5">
    <location>
        <begin position="203"/>
        <end position="227"/>
    </location>
</feature>
<feature type="compositionally biased region" description="Basic and acidic residues" evidence="5">
    <location>
        <begin position="216"/>
        <end position="227"/>
    </location>
</feature>
<dbReference type="SMART" id="SM00338">
    <property type="entry name" value="BRLZ"/>
    <property type="match status" value="1"/>
</dbReference>
<evidence type="ECO:0000256" key="4">
    <source>
        <dbReference type="SAM" id="Coils"/>
    </source>
</evidence>
<dbReference type="Pfam" id="PF00170">
    <property type="entry name" value="bZIP_1"/>
    <property type="match status" value="1"/>
</dbReference>
<comment type="caution">
    <text evidence="7">The sequence shown here is derived from an EMBL/GenBank/DDBJ whole genome shotgun (WGS) entry which is preliminary data.</text>
</comment>
<dbReference type="InterPro" id="IPR004827">
    <property type="entry name" value="bZIP"/>
</dbReference>
<feature type="region of interest" description="Disordered" evidence="5">
    <location>
        <begin position="1"/>
        <end position="31"/>
    </location>
</feature>
<dbReference type="PROSITE" id="PS50217">
    <property type="entry name" value="BZIP"/>
    <property type="match status" value="1"/>
</dbReference>
<organism evidence="7 8">
    <name type="scientific">Ilex paraguariensis</name>
    <name type="common">yerba mate</name>
    <dbReference type="NCBI Taxonomy" id="185542"/>
    <lineage>
        <taxon>Eukaryota</taxon>
        <taxon>Viridiplantae</taxon>
        <taxon>Streptophyta</taxon>
        <taxon>Embryophyta</taxon>
        <taxon>Tracheophyta</taxon>
        <taxon>Spermatophyta</taxon>
        <taxon>Magnoliopsida</taxon>
        <taxon>eudicotyledons</taxon>
        <taxon>Gunneridae</taxon>
        <taxon>Pentapetalae</taxon>
        <taxon>asterids</taxon>
        <taxon>campanulids</taxon>
        <taxon>Aquifoliales</taxon>
        <taxon>Aquifoliaceae</taxon>
        <taxon>Ilex</taxon>
    </lineage>
</organism>
<name>A0ABC8STB1_9AQUA</name>
<evidence type="ECO:0000256" key="1">
    <source>
        <dbReference type="ARBA" id="ARBA00004123"/>
    </source>
</evidence>
<dbReference type="PANTHER" id="PTHR22952">
    <property type="entry name" value="CAMP-RESPONSE ELEMENT BINDING PROTEIN-RELATED"/>
    <property type="match status" value="1"/>
</dbReference>
<dbReference type="GO" id="GO:0003677">
    <property type="term" value="F:DNA binding"/>
    <property type="evidence" value="ECO:0007669"/>
    <property type="project" value="UniProtKB-KW"/>
</dbReference>
<evidence type="ECO:0000256" key="2">
    <source>
        <dbReference type="ARBA" id="ARBA00023125"/>
    </source>
</evidence>
<evidence type="ECO:0000256" key="3">
    <source>
        <dbReference type="ARBA" id="ARBA00023242"/>
    </source>
</evidence>
<reference evidence="7 8" key="1">
    <citation type="submission" date="2024-02" db="EMBL/GenBank/DDBJ databases">
        <authorList>
            <person name="Vignale AGUSTIN F."/>
            <person name="Sosa J E."/>
            <person name="Modenutti C."/>
        </authorList>
    </citation>
    <scope>NUCLEOTIDE SEQUENCE [LARGE SCALE GENOMIC DNA]</scope>
</reference>